<dbReference type="Pfam" id="PF07727">
    <property type="entry name" value="RVT_2"/>
    <property type="match status" value="1"/>
</dbReference>
<evidence type="ECO:0000259" key="1">
    <source>
        <dbReference type="Pfam" id="PF07727"/>
    </source>
</evidence>
<dbReference type="Proteomes" id="UP000233837">
    <property type="component" value="Unassembled WGS sequence"/>
</dbReference>
<evidence type="ECO:0000313" key="3">
    <source>
        <dbReference type="Proteomes" id="UP000233837"/>
    </source>
</evidence>
<proteinExistence type="predicted"/>
<dbReference type="EMBL" id="KZ503195">
    <property type="protein sequence ID" value="PKU67449.1"/>
    <property type="molecule type" value="Genomic_DNA"/>
</dbReference>
<keyword evidence="3" id="KW-1185">Reference proteome</keyword>
<name>A0A2I0VVL5_9ASPA</name>
<accession>A0A2I0VVL5</accession>
<reference evidence="2 3" key="1">
    <citation type="journal article" date="2016" name="Sci. Rep.">
        <title>The Dendrobium catenatum Lindl. genome sequence provides insights into polysaccharide synthase, floral development and adaptive evolution.</title>
        <authorList>
            <person name="Zhang G.Q."/>
            <person name="Xu Q."/>
            <person name="Bian C."/>
            <person name="Tsai W.C."/>
            <person name="Yeh C.M."/>
            <person name="Liu K.W."/>
            <person name="Yoshida K."/>
            <person name="Zhang L.S."/>
            <person name="Chang S.B."/>
            <person name="Chen F."/>
            <person name="Shi Y."/>
            <person name="Su Y.Y."/>
            <person name="Zhang Y.Q."/>
            <person name="Chen L.J."/>
            <person name="Yin Y."/>
            <person name="Lin M."/>
            <person name="Huang H."/>
            <person name="Deng H."/>
            <person name="Wang Z.W."/>
            <person name="Zhu S.L."/>
            <person name="Zhao X."/>
            <person name="Deng C."/>
            <person name="Niu S.C."/>
            <person name="Huang J."/>
            <person name="Wang M."/>
            <person name="Liu G.H."/>
            <person name="Yang H.J."/>
            <person name="Xiao X.J."/>
            <person name="Hsiao Y.Y."/>
            <person name="Wu W.L."/>
            <person name="Chen Y.Y."/>
            <person name="Mitsuda N."/>
            <person name="Ohme-Takagi M."/>
            <person name="Luo Y.B."/>
            <person name="Van de Peer Y."/>
            <person name="Liu Z.J."/>
        </authorList>
    </citation>
    <scope>NUCLEOTIDE SEQUENCE [LARGE SCALE GENOMIC DNA]</scope>
    <source>
        <tissue evidence="2">The whole plant</tissue>
    </source>
</reference>
<evidence type="ECO:0000313" key="2">
    <source>
        <dbReference type="EMBL" id="PKU67449.1"/>
    </source>
</evidence>
<dbReference type="AlphaFoldDB" id="A0A2I0VVL5"/>
<organism evidence="2 3">
    <name type="scientific">Dendrobium catenatum</name>
    <dbReference type="NCBI Taxonomy" id="906689"/>
    <lineage>
        <taxon>Eukaryota</taxon>
        <taxon>Viridiplantae</taxon>
        <taxon>Streptophyta</taxon>
        <taxon>Embryophyta</taxon>
        <taxon>Tracheophyta</taxon>
        <taxon>Spermatophyta</taxon>
        <taxon>Magnoliopsida</taxon>
        <taxon>Liliopsida</taxon>
        <taxon>Asparagales</taxon>
        <taxon>Orchidaceae</taxon>
        <taxon>Epidendroideae</taxon>
        <taxon>Malaxideae</taxon>
        <taxon>Dendrobiinae</taxon>
        <taxon>Dendrobium</taxon>
    </lineage>
</organism>
<dbReference type="InterPro" id="IPR013103">
    <property type="entry name" value="RVT_2"/>
</dbReference>
<gene>
    <name evidence="2" type="ORF">MA16_Dca020344</name>
</gene>
<protein>
    <submittedName>
        <fullName evidence="2">Putative mitochondrial protein</fullName>
    </submittedName>
</protein>
<reference evidence="2 3" key="2">
    <citation type="journal article" date="2017" name="Nature">
        <title>The Apostasia genome and the evolution of orchids.</title>
        <authorList>
            <person name="Zhang G.Q."/>
            <person name="Liu K.W."/>
            <person name="Li Z."/>
            <person name="Lohaus R."/>
            <person name="Hsiao Y.Y."/>
            <person name="Niu S.C."/>
            <person name="Wang J.Y."/>
            <person name="Lin Y.C."/>
            <person name="Xu Q."/>
            <person name="Chen L.J."/>
            <person name="Yoshida K."/>
            <person name="Fujiwara S."/>
            <person name="Wang Z.W."/>
            <person name="Zhang Y.Q."/>
            <person name="Mitsuda N."/>
            <person name="Wang M."/>
            <person name="Liu G.H."/>
            <person name="Pecoraro L."/>
            <person name="Huang H.X."/>
            <person name="Xiao X.J."/>
            <person name="Lin M."/>
            <person name="Wu X.Y."/>
            <person name="Wu W.L."/>
            <person name="Chen Y.Y."/>
            <person name="Chang S.B."/>
            <person name="Sakamoto S."/>
            <person name="Ohme-Takagi M."/>
            <person name="Yagi M."/>
            <person name="Zeng S.J."/>
            <person name="Shen C.Y."/>
            <person name="Yeh C.M."/>
            <person name="Luo Y.B."/>
            <person name="Tsai W.C."/>
            <person name="Van de Peer Y."/>
            <person name="Liu Z.J."/>
        </authorList>
    </citation>
    <scope>NUCLEOTIDE SEQUENCE [LARGE SCALE GENOMIC DNA]</scope>
    <source>
        <tissue evidence="2">The whole plant</tissue>
    </source>
</reference>
<sequence length="89" mass="10127">MKIKQALSKEFEVKDLGSLRYFLGMEVAQSSKCIFISQRKYTLDPLKETDMLGCRPASTPMDPKIKLGIEKEGVPEDNERYQCLVGKII</sequence>
<feature type="domain" description="Reverse transcriptase Ty1/copia-type" evidence="1">
    <location>
        <begin position="3"/>
        <end position="62"/>
    </location>
</feature>